<gene>
    <name evidence="1" type="ORF">IR213_13540</name>
</gene>
<reference evidence="1" key="1">
    <citation type="submission" date="2020-11" db="EMBL/GenBank/DDBJ databases">
        <title>Genome of Flavobacterium soyangense.</title>
        <authorList>
            <person name="Liu Q."/>
            <person name="Xin Y.-H."/>
        </authorList>
    </citation>
    <scope>NUCLEOTIDE SEQUENCE</scope>
    <source>
        <strain evidence="1">CGMCC 1.13493</strain>
    </source>
</reference>
<dbReference type="Gene3D" id="3.20.20.80">
    <property type="entry name" value="Glycosidases"/>
    <property type="match status" value="1"/>
</dbReference>
<dbReference type="Pfam" id="PF22612">
    <property type="entry name" value="GH113"/>
    <property type="match status" value="1"/>
</dbReference>
<comment type="caution">
    <text evidence="1">The sequence shown here is derived from an EMBL/GenBank/DDBJ whole genome shotgun (WGS) entry which is preliminary data.</text>
</comment>
<dbReference type="RefSeq" id="WP_194312839.1">
    <property type="nucleotide sequence ID" value="NZ_JADHEC010000036.1"/>
</dbReference>
<evidence type="ECO:0000313" key="1">
    <source>
        <dbReference type="EMBL" id="MBF2709601.1"/>
    </source>
</evidence>
<dbReference type="AlphaFoldDB" id="A0A930UE09"/>
<keyword evidence="1" id="KW-0378">Hydrolase</keyword>
<name>A0A930UE09_9FLAO</name>
<dbReference type="InterPro" id="IPR017853">
    <property type="entry name" value="GH"/>
</dbReference>
<dbReference type="CDD" id="cd19608">
    <property type="entry name" value="GH113_mannanase-like"/>
    <property type="match status" value="1"/>
</dbReference>
<organism evidence="1 2">
    <name type="scientific">Flavobacterium soyangense</name>
    <dbReference type="NCBI Taxonomy" id="2023265"/>
    <lineage>
        <taxon>Bacteria</taxon>
        <taxon>Pseudomonadati</taxon>
        <taxon>Bacteroidota</taxon>
        <taxon>Flavobacteriia</taxon>
        <taxon>Flavobacteriales</taxon>
        <taxon>Flavobacteriaceae</taxon>
        <taxon>Flavobacterium</taxon>
    </lineage>
</organism>
<accession>A0A930UE09</accession>
<dbReference type="SUPFAM" id="SSF51445">
    <property type="entry name" value="(Trans)glycosidases"/>
    <property type="match status" value="1"/>
</dbReference>
<dbReference type="EMBL" id="JADHEC010000036">
    <property type="protein sequence ID" value="MBF2709601.1"/>
    <property type="molecule type" value="Genomic_DNA"/>
</dbReference>
<sequence length="333" mass="39146">MKKTILLLIFMHCFCFSQGISLNKIKGVNFVSPKNKSKLSGIDNLKNINSNWIAICPFSFLNANSSKIEYNSPKNWYGDTEIGMISAIKKAKETHLKILLKPHYWVNNIGWAGDFDLSGKTMNNWEENYKNHLLYLARIADSLDVEMLSIGTELKTYTSNHPKFFENLIREIRKVYKGKLTYAANWDEYEHIKFWDKLDYIGIDGYFPLSDKKTPQIEDLEPKWKTISMRLKLFSEKYMKKIIFTEYGYRSVDFAANKQWEFEKTANSKNINLKAQENAYSAFYNTIWQTDFVAGGFVWKWYDENAVEKELNSDYSPQNKPVQKIINKWYSKN</sequence>
<dbReference type="InterPro" id="IPR055151">
    <property type="entry name" value="GH113"/>
</dbReference>
<protein>
    <submittedName>
        <fullName evidence="1">Glycoside hydrolase</fullName>
    </submittedName>
</protein>
<dbReference type="GO" id="GO:0016787">
    <property type="term" value="F:hydrolase activity"/>
    <property type="evidence" value="ECO:0007669"/>
    <property type="project" value="UniProtKB-KW"/>
</dbReference>
<dbReference type="Proteomes" id="UP000646211">
    <property type="component" value="Unassembled WGS sequence"/>
</dbReference>
<evidence type="ECO:0000313" key="2">
    <source>
        <dbReference type="Proteomes" id="UP000646211"/>
    </source>
</evidence>
<proteinExistence type="predicted"/>
<keyword evidence="2" id="KW-1185">Reference proteome</keyword>